<evidence type="ECO:0000256" key="1">
    <source>
        <dbReference type="SAM" id="MobiDB-lite"/>
    </source>
</evidence>
<dbReference type="Proteomes" id="UP000287651">
    <property type="component" value="Unassembled WGS sequence"/>
</dbReference>
<proteinExistence type="predicted"/>
<protein>
    <submittedName>
        <fullName evidence="2">Uncharacterized protein</fullName>
    </submittedName>
</protein>
<name>A0A426ZAP0_ENSVE</name>
<evidence type="ECO:0000313" key="3">
    <source>
        <dbReference type="Proteomes" id="UP000287651"/>
    </source>
</evidence>
<feature type="region of interest" description="Disordered" evidence="1">
    <location>
        <begin position="1"/>
        <end position="33"/>
    </location>
</feature>
<feature type="compositionally biased region" description="Basic and acidic residues" evidence="1">
    <location>
        <begin position="9"/>
        <end position="21"/>
    </location>
</feature>
<dbReference type="EMBL" id="AMZH03007557">
    <property type="protein sequence ID" value="RRT61041.1"/>
    <property type="molecule type" value="Genomic_DNA"/>
</dbReference>
<gene>
    <name evidence="2" type="ORF">B296_00037274</name>
</gene>
<evidence type="ECO:0000313" key="2">
    <source>
        <dbReference type="EMBL" id="RRT61041.1"/>
    </source>
</evidence>
<comment type="caution">
    <text evidence="2">The sequence shown here is derived from an EMBL/GenBank/DDBJ whole genome shotgun (WGS) entry which is preliminary data.</text>
</comment>
<reference evidence="2 3" key="1">
    <citation type="journal article" date="2014" name="Agronomy (Basel)">
        <title>A Draft Genome Sequence for Ensete ventricosum, the Drought-Tolerant Tree Against Hunger.</title>
        <authorList>
            <person name="Harrison J."/>
            <person name="Moore K.A."/>
            <person name="Paszkiewicz K."/>
            <person name="Jones T."/>
            <person name="Grant M."/>
            <person name="Ambacheew D."/>
            <person name="Muzemil S."/>
            <person name="Studholme D.J."/>
        </authorList>
    </citation>
    <scope>NUCLEOTIDE SEQUENCE [LARGE SCALE GENOMIC DNA]</scope>
</reference>
<accession>A0A426ZAP0</accession>
<sequence length="106" mass="11637">MGSESGPDVLDRRGVGKDGIQHSDGLGPVPAAAEPRELEALVGRGSHRDFLPACGPEGGETLIRHRDRQRVNGRNEKKVVREREACRLEIWGFCNPTPSSPLYYAM</sequence>
<organism evidence="2 3">
    <name type="scientific">Ensete ventricosum</name>
    <name type="common">Abyssinian banana</name>
    <name type="synonym">Musa ensete</name>
    <dbReference type="NCBI Taxonomy" id="4639"/>
    <lineage>
        <taxon>Eukaryota</taxon>
        <taxon>Viridiplantae</taxon>
        <taxon>Streptophyta</taxon>
        <taxon>Embryophyta</taxon>
        <taxon>Tracheophyta</taxon>
        <taxon>Spermatophyta</taxon>
        <taxon>Magnoliopsida</taxon>
        <taxon>Liliopsida</taxon>
        <taxon>Zingiberales</taxon>
        <taxon>Musaceae</taxon>
        <taxon>Ensete</taxon>
    </lineage>
</organism>
<dbReference type="AlphaFoldDB" id="A0A426ZAP0"/>